<dbReference type="EMBL" id="BLKM01000649">
    <property type="protein sequence ID" value="GFG36576.1"/>
    <property type="molecule type" value="Genomic_DNA"/>
</dbReference>
<keyword evidence="1" id="KW-0812">Transmembrane</keyword>
<proteinExistence type="predicted"/>
<evidence type="ECO:0000256" key="1">
    <source>
        <dbReference type="SAM" id="Phobius"/>
    </source>
</evidence>
<feature type="transmembrane region" description="Helical" evidence="1">
    <location>
        <begin position="272"/>
        <end position="293"/>
    </location>
</feature>
<dbReference type="InParanoid" id="A0A6L2PVJ4"/>
<dbReference type="SUPFAM" id="SSF53850">
    <property type="entry name" value="Periplasmic binding protein-like II"/>
    <property type="match status" value="1"/>
</dbReference>
<evidence type="ECO:0000313" key="4">
    <source>
        <dbReference type="Proteomes" id="UP000502823"/>
    </source>
</evidence>
<feature type="non-terminal residue" evidence="3">
    <location>
        <position position="1"/>
    </location>
</feature>
<keyword evidence="4" id="KW-1185">Reference proteome</keyword>
<evidence type="ECO:0000313" key="3">
    <source>
        <dbReference type="EMBL" id="GFG36576.1"/>
    </source>
</evidence>
<dbReference type="InterPro" id="IPR057074">
    <property type="entry name" value="IR75A_N"/>
</dbReference>
<accession>A0A6L2PVJ4</accession>
<dbReference type="OrthoDB" id="9997229at2759"/>
<keyword evidence="1" id="KW-0472">Membrane</keyword>
<reference evidence="4" key="1">
    <citation type="submission" date="2020-01" db="EMBL/GenBank/DDBJ databases">
        <title>Draft genome sequence of the Termite Coptotermes fromosanus.</title>
        <authorList>
            <person name="Itakura S."/>
            <person name="Yosikawa Y."/>
            <person name="Umezawa K."/>
        </authorList>
    </citation>
    <scope>NUCLEOTIDE SEQUENCE [LARGE SCALE GENOMIC DNA]</scope>
</reference>
<organism evidence="3 4">
    <name type="scientific">Coptotermes formosanus</name>
    <name type="common">Formosan subterranean termite</name>
    <dbReference type="NCBI Taxonomy" id="36987"/>
    <lineage>
        <taxon>Eukaryota</taxon>
        <taxon>Metazoa</taxon>
        <taxon>Ecdysozoa</taxon>
        <taxon>Arthropoda</taxon>
        <taxon>Hexapoda</taxon>
        <taxon>Insecta</taxon>
        <taxon>Pterygota</taxon>
        <taxon>Neoptera</taxon>
        <taxon>Polyneoptera</taxon>
        <taxon>Dictyoptera</taxon>
        <taxon>Blattodea</taxon>
        <taxon>Blattoidea</taxon>
        <taxon>Termitoidae</taxon>
        <taxon>Rhinotermitidae</taxon>
        <taxon>Coptotermes</taxon>
    </lineage>
</organism>
<keyword evidence="1" id="KW-1133">Transmembrane helix</keyword>
<gene>
    <name evidence="3" type="ORF">Cfor_06084</name>
</gene>
<comment type="caution">
    <text evidence="3">The sequence shown here is derived from an EMBL/GenBank/DDBJ whole genome shotgun (WGS) entry which is preliminary data.</text>
</comment>
<evidence type="ECO:0000259" key="2">
    <source>
        <dbReference type="Pfam" id="PF24576"/>
    </source>
</evidence>
<name>A0A6L2PVJ4_COPFO</name>
<dbReference type="AlphaFoldDB" id="A0A6L2PVJ4"/>
<dbReference type="Gene3D" id="3.40.190.10">
    <property type="entry name" value="Periplasmic binding protein-like II"/>
    <property type="match status" value="1"/>
</dbReference>
<dbReference type="Proteomes" id="UP000502823">
    <property type="component" value="Unassembled WGS sequence"/>
</dbReference>
<sequence length="329" mass="36903">ILRLSSSFSAQGLRLQIHMPDSEIDISLLLRVSFYPIAVIVDLPCEASSQLLQMASRQRLFSRLHYWLLLSEYEPSASVLESVYLPLDSHVTVLYQELGWNQTFLQDLYHVGVGQSLTVTPPRHWNPGLQLPARPQRTDYGGITIPTVTVLAEGTWENFMDFQYRHVNTDSKVHYVLMRLIATMLNFSIKECFTNTWGYPINGSKCFNGAVGLLQCGNCEIGATGLLFKVERLPVIDYAGETIPLRGAFMFLKPSLSEVSVIYELPFNTSVWITYAVAVAILTVMLVITQRVYKRVDISSSSASLIGWGDTIMDSLAIVCQQGDSEQTF</sequence>
<feature type="domain" description="Ionotropic receptor 75a N-terminal" evidence="2">
    <location>
        <begin position="12"/>
        <end position="150"/>
    </location>
</feature>
<protein>
    <recommendedName>
        <fullName evidence="2">Ionotropic receptor 75a N-terminal domain-containing protein</fullName>
    </recommendedName>
</protein>
<dbReference type="Pfam" id="PF24576">
    <property type="entry name" value="IR75A_N"/>
    <property type="match status" value="1"/>
</dbReference>